<dbReference type="Gene3D" id="1.10.8.10">
    <property type="entry name" value="DNA helicase RuvA subunit, C-terminal domain"/>
    <property type="match status" value="1"/>
</dbReference>
<evidence type="ECO:0000313" key="1">
    <source>
        <dbReference type="EMBL" id="SDG91952.1"/>
    </source>
</evidence>
<dbReference type="OrthoDB" id="9133061at2"/>
<organism evidence="1 2">
    <name type="scientific">Paraburkholderia phenazinium</name>
    <dbReference type="NCBI Taxonomy" id="60549"/>
    <lineage>
        <taxon>Bacteria</taxon>
        <taxon>Pseudomonadati</taxon>
        <taxon>Pseudomonadota</taxon>
        <taxon>Betaproteobacteria</taxon>
        <taxon>Burkholderiales</taxon>
        <taxon>Burkholderiaceae</taxon>
        <taxon>Paraburkholderia</taxon>
    </lineage>
</organism>
<reference evidence="1 2" key="1">
    <citation type="submission" date="2016-10" db="EMBL/GenBank/DDBJ databases">
        <authorList>
            <person name="de Groot N.N."/>
        </authorList>
    </citation>
    <scope>NUCLEOTIDE SEQUENCE [LARGE SCALE GENOMIC DNA]</scope>
    <source>
        <strain evidence="1 2">LMG 2247</strain>
    </source>
</reference>
<protein>
    <submittedName>
        <fullName evidence="1">Uncharacterized protein</fullName>
    </submittedName>
</protein>
<sequence>MTMTPIEKRYAPASSIAFVMQRAGCTEQDAIAELVAEEGDMFDALIHLNHDKKLKTMTDDPKLLPRADWQTQQRGTNDAEYEIYRANAESLGWTVKTYDEWLNS</sequence>
<name>A0A1G7Y646_9BURK</name>
<dbReference type="Proteomes" id="UP000199706">
    <property type="component" value="Unassembled WGS sequence"/>
</dbReference>
<gene>
    <name evidence="1" type="ORF">SAMN05216466_10653</name>
</gene>
<dbReference type="RefSeq" id="WP_090685344.1">
    <property type="nucleotide sequence ID" value="NZ_FNCJ01000006.1"/>
</dbReference>
<accession>A0A1G7Y646</accession>
<dbReference type="EMBL" id="FNCJ01000006">
    <property type="protein sequence ID" value="SDG91952.1"/>
    <property type="molecule type" value="Genomic_DNA"/>
</dbReference>
<evidence type="ECO:0000313" key="2">
    <source>
        <dbReference type="Proteomes" id="UP000199706"/>
    </source>
</evidence>
<proteinExistence type="predicted"/>
<dbReference type="AlphaFoldDB" id="A0A1G7Y646"/>